<protein>
    <submittedName>
        <fullName evidence="2">Transcriptional regulator</fullName>
    </submittedName>
</protein>
<dbReference type="PROSITE" id="PS50943">
    <property type="entry name" value="HTH_CROC1"/>
    <property type="match status" value="1"/>
</dbReference>
<dbReference type="CDD" id="cd00093">
    <property type="entry name" value="HTH_XRE"/>
    <property type="match status" value="1"/>
</dbReference>
<dbReference type="RefSeq" id="WP_110483499.1">
    <property type="nucleotide sequence ID" value="NZ_QJVC01000001.1"/>
</dbReference>
<dbReference type="InterPro" id="IPR010982">
    <property type="entry name" value="Lambda_DNA-bd_dom_sf"/>
</dbReference>
<reference evidence="2 3" key="1">
    <citation type="submission" date="2018-05" db="EMBL/GenBank/DDBJ databases">
        <title>Genetic diversity of glacier-inhabiting Cryobacterium bacteria in China and description of Cryobacterium mengkeensis sp. nov. and Arthrobacter glacialis sp. nov.</title>
        <authorList>
            <person name="Liu Q."/>
            <person name="Xin Y.-H."/>
        </authorList>
    </citation>
    <scope>NUCLEOTIDE SEQUENCE [LARGE SCALE GENOMIC DNA]</scope>
    <source>
        <strain evidence="2 3">B7</strain>
    </source>
</reference>
<evidence type="ECO:0000313" key="3">
    <source>
        <dbReference type="Proteomes" id="UP000247980"/>
    </source>
</evidence>
<dbReference type="SMART" id="SM00530">
    <property type="entry name" value="HTH_XRE"/>
    <property type="match status" value="1"/>
</dbReference>
<dbReference type="EMBL" id="QJVC01000001">
    <property type="protein sequence ID" value="PYI40174.1"/>
    <property type="molecule type" value="Genomic_DNA"/>
</dbReference>
<evidence type="ECO:0000259" key="1">
    <source>
        <dbReference type="PROSITE" id="PS50943"/>
    </source>
</evidence>
<dbReference type="AlphaFoldDB" id="A0A2V5J080"/>
<dbReference type="SUPFAM" id="SSF47413">
    <property type="entry name" value="lambda repressor-like DNA-binding domains"/>
    <property type="match status" value="1"/>
</dbReference>
<dbReference type="Proteomes" id="UP000247980">
    <property type="component" value="Unassembled WGS sequence"/>
</dbReference>
<gene>
    <name evidence="2" type="ORF">CVS30_01240</name>
</gene>
<name>A0A2V5J080_9MICC</name>
<dbReference type="GO" id="GO:0003677">
    <property type="term" value="F:DNA binding"/>
    <property type="evidence" value="ECO:0007669"/>
    <property type="project" value="InterPro"/>
</dbReference>
<feature type="domain" description="HTH cro/C1-type" evidence="1">
    <location>
        <begin position="10"/>
        <end position="64"/>
    </location>
</feature>
<dbReference type="Pfam" id="PF01381">
    <property type="entry name" value="HTH_3"/>
    <property type="match status" value="1"/>
</dbReference>
<dbReference type="Gene3D" id="1.10.260.40">
    <property type="entry name" value="lambda repressor-like DNA-binding domains"/>
    <property type="match status" value="1"/>
</dbReference>
<comment type="caution">
    <text evidence="2">The sequence shown here is derived from an EMBL/GenBank/DDBJ whole genome shotgun (WGS) entry which is preliminary data.</text>
</comment>
<organism evidence="2 3">
    <name type="scientific">Arthrobacter psychrolactophilus</name>
    <dbReference type="NCBI Taxonomy" id="92442"/>
    <lineage>
        <taxon>Bacteria</taxon>
        <taxon>Bacillati</taxon>
        <taxon>Actinomycetota</taxon>
        <taxon>Actinomycetes</taxon>
        <taxon>Micrococcales</taxon>
        <taxon>Micrococcaceae</taxon>
        <taxon>Arthrobacter</taxon>
    </lineage>
</organism>
<evidence type="ECO:0000313" key="2">
    <source>
        <dbReference type="EMBL" id="PYI40174.1"/>
    </source>
</evidence>
<dbReference type="InterPro" id="IPR001387">
    <property type="entry name" value="Cro/C1-type_HTH"/>
</dbReference>
<accession>A0A2V5J080</accession>
<dbReference type="OrthoDB" id="5521004at2"/>
<keyword evidence="3" id="KW-1185">Reference proteome</keyword>
<proteinExistence type="predicted"/>
<sequence>MDVAELGAALRARRKSLNLTQGETADLADISTRVLSDLENGRETVRLDILTAVSSALGMTLSLQVTGT</sequence>